<organism evidence="1 2">
    <name type="scientific">Puccinia sorghi</name>
    <dbReference type="NCBI Taxonomy" id="27349"/>
    <lineage>
        <taxon>Eukaryota</taxon>
        <taxon>Fungi</taxon>
        <taxon>Dikarya</taxon>
        <taxon>Basidiomycota</taxon>
        <taxon>Pucciniomycotina</taxon>
        <taxon>Pucciniomycetes</taxon>
        <taxon>Pucciniales</taxon>
        <taxon>Pucciniaceae</taxon>
        <taxon>Puccinia</taxon>
    </lineage>
</organism>
<accession>A0A0L6V480</accession>
<dbReference type="OrthoDB" id="191601at2759"/>
<dbReference type="GO" id="GO:0005794">
    <property type="term" value="C:Golgi apparatus"/>
    <property type="evidence" value="ECO:0007669"/>
    <property type="project" value="TreeGrafter"/>
</dbReference>
<protein>
    <submittedName>
        <fullName evidence="1">Uncharacterized protein</fullName>
    </submittedName>
</protein>
<dbReference type="STRING" id="27349.A0A0L6V480"/>
<name>A0A0L6V480_9BASI</name>
<reference evidence="1 2" key="1">
    <citation type="submission" date="2015-08" db="EMBL/GenBank/DDBJ databases">
        <title>Next Generation Sequencing and Analysis of the Genome of Puccinia sorghi L Schw, the Causal Agent of Maize Common Rust.</title>
        <authorList>
            <person name="Rochi L."/>
            <person name="Burguener G."/>
            <person name="Darino M."/>
            <person name="Turjanski A."/>
            <person name="Kreff E."/>
            <person name="Dieguez M.J."/>
            <person name="Sacco F."/>
        </authorList>
    </citation>
    <scope>NUCLEOTIDE SEQUENCE [LARGE SCALE GENOMIC DNA]</scope>
    <source>
        <strain evidence="1 2">RO10H11247</strain>
    </source>
</reference>
<dbReference type="VEuPathDB" id="FungiDB:VP01_2648g4"/>
<comment type="caution">
    <text evidence="1">The sequence shown here is derived from an EMBL/GenBank/DDBJ whole genome shotgun (WGS) entry which is preliminary data.</text>
</comment>
<dbReference type="InterPro" id="IPR008551">
    <property type="entry name" value="TANGO2"/>
</dbReference>
<dbReference type="Pfam" id="PF05742">
    <property type="entry name" value="TANGO2"/>
    <property type="match status" value="1"/>
</dbReference>
<dbReference type="GO" id="GO:0009306">
    <property type="term" value="P:protein secretion"/>
    <property type="evidence" value="ECO:0007669"/>
    <property type="project" value="TreeGrafter"/>
</dbReference>
<dbReference type="GO" id="GO:0007030">
    <property type="term" value="P:Golgi organization"/>
    <property type="evidence" value="ECO:0007669"/>
    <property type="project" value="TreeGrafter"/>
</dbReference>
<dbReference type="EMBL" id="LAVV01007555">
    <property type="protein sequence ID" value="KNZ55573.1"/>
    <property type="molecule type" value="Genomic_DNA"/>
</dbReference>
<dbReference type="Proteomes" id="UP000037035">
    <property type="component" value="Unassembled WGS sequence"/>
</dbReference>
<gene>
    <name evidence="1" type="ORF">VP01_2648g4</name>
</gene>
<evidence type="ECO:0000313" key="1">
    <source>
        <dbReference type="EMBL" id="KNZ55573.1"/>
    </source>
</evidence>
<dbReference type="PANTHER" id="PTHR17985">
    <property type="entry name" value="SER/THR-RICH PROTEIN T10 IN DGCR REGION"/>
    <property type="match status" value="1"/>
</dbReference>
<evidence type="ECO:0000313" key="2">
    <source>
        <dbReference type="Proteomes" id="UP000037035"/>
    </source>
</evidence>
<dbReference type="AlphaFoldDB" id="A0A0L6V480"/>
<dbReference type="PANTHER" id="PTHR17985:SF8">
    <property type="entry name" value="TRANSPORT AND GOLGI ORGANIZATION PROTEIN 2 HOMOLOG"/>
    <property type="match status" value="1"/>
</dbReference>
<keyword evidence="2" id="KW-1185">Reference proteome</keyword>
<sequence length="217" mass="24581">MSCRILASNRDEFLNRPSLPAHWHSFEPIDCRGIHTGEEEKQPEILSGRDAVAGGTWLGINKRTGKFGILTNVNRQLDDAPPIWPKVTLAIYAMEECLKHSSRGPHSDQPVDQTCLEMDLFNLLSQTNETTEEVPSNIMVRPHHRHGSEDESESIETWYGTRTQTVLLVSDTVPSKITLVERDAFQINSSSHPSLASPVWVGDDQSRWRRFQFFLSS</sequence>
<proteinExistence type="predicted"/>